<feature type="transmembrane region" description="Helical" evidence="5">
    <location>
        <begin position="477"/>
        <end position="500"/>
    </location>
</feature>
<evidence type="ECO:0000256" key="4">
    <source>
        <dbReference type="RuleBase" id="RU003718"/>
    </source>
</evidence>
<reference evidence="6" key="1">
    <citation type="submission" date="2022-01" db="EMBL/GenBank/DDBJ databases">
        <authorList>
            <person name="King R."/>
        </authorList>
    </citation>
    <scope>NUCLEOTIDE SEQUENCE</scope>
</reference>
<dbReference type="InterPro" id="IPR050271">
    <property type="entry name" value="UDP-glycosyltransferase"/>
</dbReference>
<dbReference type="EMBL" id="OU896710">
    <property type="protein sequence ID" value="CAG9821310.1"/>
    <property type="molecule type" value="Genomic_DNA"/>
</dbReference>
<dbReference type="FunFam" id="3.40.50.2000:FF:000050">
    <property type="entry name" value="UDP-glucuronosyltransferase"/>
    <property type="match status" value="1"/>
</dbReference>
<feature type="signal peptide" evidence="5">
    <location>
        <begin position="1"/>
        <end position="17"/>
    </location>
</feature>
<dbReference type="GO" id="GO:0016020">
    <property type="term" value="C:membrane"/>
    <property type="evidence" value="ECO:0007669"/>
    <property type="project" value="UniProtKB-SubCell"/>
</dbReference>
<dbReference type="OrthoDB" id="5835829at2759"/>
<comment type="subcellular location">
    <subcellularLocation>
        <location evidence="5">Membrane</location>
        <topology evidence="5">Single-pass membrane protein</topology>
    </subcellularLocation>
</comment>
<sequence length="511" mass="58458">MILPIICFLICSFNAQAAKILGVFPVPSASHQAIFQPIWRELSLRGHQITVVTPNPIKDPQLTNLTEIDVSFTYEYILKSPFVGNLGRAESVWERNHLILESLTKLVEDEIEFGEVQDLLNGGEAFDLVILQVQFMTTLVYGFAARQDAPIVAISSLGVYLHTHDAFGNPTHPLVSPDHMLNYETDLSFLQKVGSLLYNFGYRMLYYWYVLPRTDKIARKYFGDDIPYLGDIERNTSLLLMNVNPIMNGVRPNVPNIIEINHVHITDKKPLPKDIQRFLDSSPQGVIYFSLGSNVKSANLPTSTRNVFIQALANLPYKVLWKWEADYLPAKPDNVMIRKWLPQQDILGHPNIKVFLTQGGLQSIEESIINEVPMVGIPFMTDQPTNIKKMVDLGFGIGLDHRTMTKEQLRDAISEVAENKKYKEKVKKSKKILVDQPMKGVEKAVWWIEYVLRHKGAKHLRSAAADMTFYEYFMIDVIVFLLVCFSIFVYVIFQLLRLIVRLTSRTRKINQ</sequence>
<dbReference type="PANTHER" id="PTHR48043">
    <property type="entry name" value="EG:EG0003.4 PROTEIN-RELATED"/>
    <property type="match status" value="1"/>
</dbReference>
<proteinExistence type="inferred from homology"/>
<evidence type="ECO:0000256" key="3">
    <source>
        <dbReference type="ARBA" id="ARBA00022679"/>
    </source>
</evidence>
<gene>
    <name evidence="6" type="ORF">PHAECO_LOCUS8773</name>
</gene>
<comment type="similarity">
    <text evidence="1 4">Belongs to the UDP-glycosyltransferase family.</text>
</comment>
<dbReference type="PROSITE" id="PS00375">
    <property type="entry name" value="UDPGT"/>
    <property type="match status" value="1"/>
</dbReference>
<keyword evidence="5" id="KW-1133">Transmembrane helix</keyword>
<dbReference type="InterPro" id="IPR002213">
    <property type="entry name" value="UDP_glucos_trans"/>
</dbReference>
<dbReference type="Proteomes" id="UP001153737">
    <property type="component" value="Chromosome 4"/>
</dbReference>
<dbReference type="PANTHER" id="PTHR48043:SF159">
    <property type="entry name" value="EG:EG0003.4 PROTEIN-RELATED"/>
    <property type="match status" value="1"/>
</dbReference>
<dbReference type="AlphaFoldDB" id="A0A9N9X3Q4"/>
<comment type="catalytic activity">
    <reaction evidence="5">
        <text>glucuronate acceptor + UDP-alpha-D-glucuronate = acceptor beta-D-glucuronoside + UDP + H(+)</text>
        <dbReference type="Rhea" id="RHEA:21032"/>
        <dbReference type="ChEBI" id="CHEBI:15378"/>
        <dbReference type="ChEBI" id="CHEBI:58052"/>
        <dbReference type="ChEBI" id="CHEBI:58223"/>
        <dbReference type="ChEBI" id="CHEBI:132367"/>
        <dbReference type="ChEBI" id="CHEBI:132368"/>
        <dbReference type="EC" id="2.4.1.17"/>
    </reaction>
</comment>
<feature type="chain" id="PRO_5040543257" description="UDP-glucuronosyltransferase" evidence="5">
    <location>
        <begin position="18"/>
        <end position="511"/>
    </location>
</feature>
<dbReference type="EC" id="2.4.1.17" evidence="5"/>
<dbReference type="Gene3D" id="3.40.50.2000">
    <property type="entry name" value="Glycogen Phosphorylase B"/>
    <property type="match status" value="1"/>
</dbReference>
<dbReference type="InterPro" id="IPR035595">
    <property type="entry name" value="UDP_glycos_trans_CS"/>
</dbReference>
<evidence type="ECO:0000313" key="6">
    <source>
        <dbReference type="EMBL" id="CAG9821310.1"/>
    </source>
</evidence>
<organism evidence="6 7">
    <name type="scientific">Phaedon cochleariae</name>
    <name type="common">Mustard beetle</name>
    <dbReference type="NCBI Taxonomy" id="80249"/>
    <lineage>
        <taxon>Eukaryota</taxon>
        <taxon>Metazoa</taxon>
        <taxon>Ecdysozoa</taxon>
        <taxon>Arthropoda</taxon>
        <taxon>Hexapoda</taxon>
        <taxon>Insecta</taxon>
        <taxon>Pterygota</taxon>
        <taxon>Neoptera</taxon>
        <taxon>Endopterygota</taxon>
        <taxon>Coleoptera</taxon>
        <taxon>Polyphaga</taxon>
        <taxon>Cucujiformia</taxon>
        <taxon>Chrysomeloidea</taxon>
        <taxon>Chrysomelidae</taxon>
        <taxon>Chrysomelinae</taxon>
        <taxon>Chrysomelini</taxon>
        <taxon>Phaedon</taxon>
    </lineage>
</organism>
<protein>
    <recommendedName>
        <fullName evidence="5">UDP-glucuronosyltransferase</fullName>
        <ecNumber evidence="5">2.4.1.17</ecNumber>
    </recommendedName>
</protein>
<name>A0A9N9X3Q4_PHACE</name>
<keyword evidence="2 4" id="KW-0328">Glycosyltransferase</keyword>
<keyword evidence="3 4" id="KW-0808">Transferase</keyword>
<keyword evidence="5" id="KW-0732">Signal</keyword>
<keyword evidence="7" id="KW-1185">Reference proteome</keyword>
<dbReference type="SUPFAM" id="SSF53756">
    <property type="entry name" value="UDP-Glycosyltransferase/glycogen phosphorylase"/>
    <property type="match status" value="1"/>
</dbReference>
<evidence type="ECO:0000256" key="5">
    <source>
        <dbReference type="RuleBase" id="RU362059"/>
    </source>
</evidence>
<keyword evidence="5" id="KW-0472">Membrane</keyword>
<dbReference type="CDD" id="cd03784">
    <property type="entry name" value="GT1_Gtf-like"/>
    <property type="match status" value="1"/>
</dbReference>
<evidence type="ECO:0000256" key="1">
    <source>
        <dbReference type="ARBA" id="ARBA00009995"/>
    </source>
</evidence>
<keyword evidence="5" id="KW-0812">Transmembrane</keyword>
<dbReference type="Pfam" id="PF00201">
    <property type="entry name" value="UDPGT"/>
    <property type="match status" value="1"/>
</dbReference>
<reference evidence="6" key="2">
    <citation type="submission" date="2022-10" db="EMBL/GenBank/DDBJ databases">
        <authorList>
            <consortium name="ENA_rothamsted_submissions"/>
            <consortium name="culmorum"/>
            <person name="King R."/>
        </authorList>
    </citation>
    <scope>NUCLEOTIDE SEQUENCE</scope>
</reference>
<accession>A0A9N9X3Q4</accession>
<dbReference type="GO" id="GO:0015020">
    <property type="term" value="F:glucuronosyltransferase activity"/>
    <property type="evidence" value="ECO:0007669"/>
    <property type="project" value="UniProtKB-EC"/>
</dbReference>
<evidence type="ECO:0000256" key="2">
    <source>
        <dbReference type="ARBA" id="ARBA00022676"/>
    </source>
</evidence>
<evidence type="ECO:0000313" key="7">
    <source>
        <dbReference type="Proteomes" id="UP001153737"/>
    </source>
</evidence>